<keyword evidence="3" id="KW-0067">ATP-binding</keyword>
<dbReference type="PROSITE" id="PS00455">
    <property type="entry name" value="AMP_BINDING"/>
    <property type="match status" value="1"/>
</dbReference>
<dbReference type="InterPro" id="IPR020845">
    <property type="entry name" value="AMP-binding_CS"/>
</dbReference>
<evidence type="ECO:0000256" key="2">
    <source>
        <dbReference type="ARBA" id="ARBA00022741"/>
    </source>
</evidence>
<comment type="caution">
    <text evidence="6">The sequence shown here is derived from an EMBL/GenBank/DDBJ whole genome shotgun (WGS) entry which is preliminary data.</text>
</comment>
<dbReference type="PANTHER" id="PTHR43272:SF33">
    <property type="entry name" value="AMP-BINDING DOMAIN-CONTAINING PROTEIN-RELATED"/>
    <property type="match status" value="1"/>
</dbReference>
<dbReference type="InterPro" id="IPR000873">
    <property type="entry name" value="AMP-dep_synth/lig_dom"/>
</dbReference>
<dbReference type="EMBL" id="BQNB010018102">
    <property type="protein sequence ID" value="GJT70709.1"/>
    <property type="molecule type" value="Genomic_DNA"/>
</dbReference>
<comment type="pathway">
    <text evidence="1">Phytoalexin biosynthesis; 3,4',5-trihydroxystilbene biosynthesis; 3,4',5-trihydroxystilbene from trans-4-coumarate: step 1/2.</text>
</comment>
<organism evidence="6 7">
    <name type="scientific">Tanacetum coccineum</name>
    <dbReference type="NCBI Taxonomy" id="301880"/>
    <lineage>
        <taxon>Eukaryota</taxon>
        <taxon>Viridiplantae</taxon>
        <taxon>Streptophyta</taxon>
        <taxon>Embryophyta</taxon>
        <taxon>Tracheophyta</taxon>
        <taxon>Spermatophyta</taxon>
        <taxon>Magnoliopsida</taxon>
        <taxon>eudicotyledons</taxon>
        <taxon>Gunneridae</taxon>
        <taxon>Pentapetalae</taxon>
        <taxon>asterids</taxon>
        <taxon>campanulids</taxon>
        <taxon>Asterales</taxon>
        <taxon>Asteraceae</taxon>
        <taxon>Asteroideae</taxon>
        <taxon>Anthemideae</taxon>
        <taxon>Anthemidinae</taxon>
        <taxon>Tanacetum</taxon>
    </lineage>
</organism>
<reference evidence="6" key="2">
    <citation type="submission" date="2022-01" db="EMBL/GenBank/DDBJ databases">
        <authorList>
            <person name="Yamashiro T."/>
            <person name="Shiraishi A."/>
            <person name="Satake H."/>
            <person name="Nakayama K."/>
        </authorList>
    </citation>
    <scope>NUCLEOTIDE SEQUENCE</scope>
</reference>
<proteinExistence type="predicted"/>
<evidence type="ECO:0000313" key="6">
    <source>
        <dbReference type="EMBL" id="GJT70709.1"/>
    </source>
</evidence>
<dbReference type="Pfam" id="PF00501">
    <property type="entry name" value="AMP-binding"/>
    <property type="match status" value="1"/>
</dbReference>
<keyword evidence="2" id="KW-0547">Nucleotide-binding</keyword>
<evidence type="ECO:0000259" key="5">
    <source>
        <dbReference type="Pfam" id="PF00501"/>
    </source>
</evidence>
<sequence>MESKSQRRIQVIQKHFLHQSDTSSSVLRPHQTAGEYHLEQGYSVVLPEKLQTGKWNVYRSAFSPLKLVSRYQDHPAIATLHDNFVHAAETYGDYKYLGTRVGVDGTVGEYKWMTYREAAAGSCVGLYFNNRPEWLIVDHACSAYSYISVPLYDTLGPECRVKLHRLIMPAAGTPSCTFWLPKTTKKNMAHHLLSYLSEVPSVRLIVVIGASDDQLASFALQTNVDIITYTRLQSQGQEYPKPFCPPKPEDIATICYTSGTTGKPKGAVVSHGNLIANNAGQAMRLKFYPSDIYISYLPLAHIYERSTQVMLAYFGVGIGFYQGDSMKLMDDMVSLRPTVFFGVPRVFNRLYAGITSAVQSSGVLRKRLFNAAYAAKRQAILDATYTIAASSTTCTKIYFLNLYVIIKEYNDEFEFTLAQAINLQCGTLLVFNKIQANDLVADEVLRFIMSEAFSHLSTMFLEFLSSCRCLGCVFLEAYGMTENSCAISNMDLGDNLCGHVATALNSDSLKSSLVAVVSLDEDAFKAWAAAEGIECKDFRQLCNDPRARAAVLADMTQVAKKAQLRGFECVKAVTLVVEPFTMENGLLTPTFKACILTLISNVFLYL</sequence>
<keyword evidence="7" id="KW-1185">Reference proteome</keyword>
<reference evidence="6" key="1">
    <citation type="journal article" date="2022" name="Int. J. Mol. Sci.">
        <title>Draft Genome of Tanacetum Coccineum: Genomic Comparison of Closely Related Tanacetum-Family Plants.</title>
        <authorList>
            <person name="Yamashiro T."/>
            <person name="Shiraishi A."/>
            <person name="Nakayama K."/>
            <person name="Satake H."/>
        </authorList>
    </citation>
    <scope>NUCLEOTIDE SEQUENCE</scope>
</reference>
<dbReference type="InterPro" id="IPR042099">
    <property type="entry name" value="ANL_N_sf"/>
</dbReference>
<evidence type="ECO:0000256" key="4">
    <source>
        <dbReference type="ARBA" id="ARBA00023051"/>
    </source>
</evidence>
<dbReference type="Proteomes" id="UP001151760">
    <property type="component" value="Unassembled WGS sequence"/>
</dbReference>
<dbReference type="SUPFAM" id="SSF56801">
    <property type="entry name" value="Acetyl-CoA synthetase-like"/>
    <property type="match status" value="1"/>
</dbReference>
<evidence type="ECO:0000313" key="7">
    <source>
        <dbReference type="Proteomes" id="UP001151760"/>
    </source>
</evidence>
<feature type="domain" description="AMP-dependent synthetase/ligase" evidence="5">
    <location>
        <begin position="118"/>
        <end position="491"/>
    </location>
</feature>
<name>A0ABQ5G5K9_9ASTR</name>
<evidence type="ECO:0000256" key="1">
    <source>
        <dbReference type="ARBA" id="ARBA00004930"/>
    </source>
</evidence>
<protein>
    <submittedName>
        <fullName evidence="6">Long chain acyl-CoA synthetase 6, peroxisomal-like protein</fullName>
    </submittedName>
</protein>
<dbReference type="PANTHER" id="PTHR43272">
    <property type="entry name" value="LONG-CHAIN-FATTY-ACID--COA LIGASE"/>
    <property type="match status" value="1"/>
</dbReference>
<dbReference type="Gene3D" id="3.40.50.12780">
    <property type="entry name" value="N-terminal domain of ligase-like"/>
    <property type="match status" value="1"/>
</dbReference>
<accession>A0ABQ5G5K9</accession>
<evidence type="ECO:0000256" key="3">
    <source>
        <dbReference type="ARBA" id="ARBA00022840"/>
    </source>
</evidence>
<keyword evidence="4" id="KW-0587">Phenylpropanoid metabolism</keyword>
<gene>
    <name evidence="6" type="ORF">Tco_1029995</name>
</gene>